<feature type="region of interest" description="Disordered" evidence="1">
    <location>
        <begin position="506"/>
        <end position="537"/>
    </location>
</feature>
<feature type="compositionally biased region" description="Polar residues" evidence="1">
    <location>
        <begin position="1"/>
        <end position="11"/>
    </location>
</feature>
<organism evidence="2 3">
    <name type="scientific">Onchocerca volvulus</name>
    <dbReference type="NCBI Taxonomy" id="6282"/>
    <lineage>
        <taxon>Eukaryota</taxon>
        <taxon>Metazoa</taxon>
        <taxon>Ecdysozoa</taxon>
        <taxon>Nematoda</taxon>
        <taxon>Chromadorea</taxon>
        <taxon>Rhabditida</taxon>
        <taxon>Spirurina</taxon>
        <taxon>Spiruromorpha</taxon>
        <taxon>Filarioidea</taxon>
        <taxon>Onchocercidae</taxon>
        <taxon>Onchocerca</taxon>
    </lineage>
</organism>
<evidence type="ECO:0000256" key="1">
    <source>
        <dbReference type="SAM" id="MobiDB-lite"/>
    </source>
</evidence>
<feature type="region of interest" description="Disordered" evidence="1">
    <location>
        <begin position="601"/>
        <end position="620"/>
    </location>
</feature>
<dbReference type="EnsemblMetazoa" id="OVOC12187.1">
    <property type="protein sequence ID" value="OVOC12187.1"/>
    <property type="gene ID" value="WBGene00248996"/>
</dbReference>
<feature type="region of interest" description="Disordered" evidence="1">
    <location>
        <begin position="895"/>
        <end position="943"/>
    </location>
</feature>
<keyword evidence="3" id="KW-1185">Reference proteome</keyword>
<name>A0A8R1XQP8_ONCVO</name>
<reference evidence="3" key="1">
    <citation type="submission" date="2013-10" db="EMBL/GenBank/DDBJ databases">
        <title>Genome sequencing of Onchocerca volvulus.</title>
        <authorList>
            <person name="Cotton J."/>
            <person name="Tsai J."/>
            <person name="Stanley E."/>
            <person name="Tracey A."/>
            <person name="Holroyd N."/>
            <person name="Lustigman S."/>
            <person name="Berriman M."/>
        </authorList>
    </citation>
    <scope>NUCLEOTIDE SEQUENCE</scope>
</reference>
<dbReference type="Proteomes" id="UP000024404">
    <property type="component" value="Unassembled WGS sequence"/>
</dbReference>
<dbReference type="AlphaFoldDB" id="A0A8R1XQP8"/>
<feature type="compositionally biased region" description="Low complexity" evidence="1">
    <location>
        <begin position="515"/>
        <end position="534"/>
    </location>
</feature>
<feature type="compositionally biased region" description="Basic and acidic residues" evidence="1">
    <location>
        <begin position="608"/>
        <end position="620"/>
    </location>
</feature>
<feature type="region of interest" description="Disordered" evidence="1">
    <location>
        <begin position="1"/>
        <end position="22"/>
    </location>
</feature>
<reference evidence="2" key="2">
    <citation type="submission" date="2022-06" db="UniProtKB">
        <authorList>
            <consortium name="EnsemblMetazoa"/>
        </authorList>
    </citation>
    <scope>IDENTIFICATION</scope>
</reference>
<dbReference type="EMBL" id="CMVM020000401">
    <property type="status" value="NOT_ANNOTATED_CDS"/>
    <property type="molecule type" value="Genomic_DNA"/>
</dbReference>
<feature type="compositionally biased region" description="Low complexity" evidence="1">
    <location>
        <begin position="895"/>
        <end position="912"/>
    </location>
</feature>
<evidence type="ECO:0000313" key="3">
    <source>
        <dbReference type="Proteomes" id="UP000024404"/>
    </source>
</evidence>
<accession>A0A8R1XQP8</accession>
<protein>
    <submittedName>
        <fullName evidence="2">Uncharacterized protein</fullName>
    </submittedName>
</protein>
<sequence length="943" mass="101482">MNSSNSLNIGGNVQGAEEDTPRKVDTFMQGSENQESPIAGSAHSSISPPISVMHDITTATTPVTISGQQTTTTIPVTLSQICTPAATSLGGHQILIDPTTGQHFLVSSAPPPPHPQIIYQPVYYSATPPQPVYYHPFTSGAHGAYIVAAAPITTSQTGTQIASQHITLGQRFSSTPPPPSAAQSTIGCFGRSVADFDDTRSAITTDERHTVFEHPIMSPTRSCTVDANQILNSKNSDSLPQSSAVLPQNCSVLDNFPTSPLRNAQKTPGQMHPQEAVTYQEAVNKPVISISSTTIGQTQKEEGERTPLFGAAPAWWGENGASDVQQIQSDGENMRFLIYYSGTAIGNTSHRPLKSIRMDIDLNQPFDDEEAKKENKAKAAQRMSCSTAFTVSFDGEEDSQKVNLSLQDAARKTSSRRLMRKSMPATGLVSKGAAAKIAGLTAASSDPKQYLLNKMLMGIGEECGEGSDLIASCEQGGKKPDTDDTLSEAGTYVIDGNHANQMVTSQTIKDSDIESVSSESTTTQSTESHHPTTPILRGSVLPQINEDVNNTGNGAETNEHLLRDMLRLSSGRVSQHRGEHQGVGPCIPPLLNSARLTAATGNHAKVTRRSETSRIEERQYNSHRLCQMASSSRTSSLSSQLHRTQPIAGASGINDNTFRRGDGGRYSMRFSGINVKGHPTSAMVGRNDKPPFRVGGSGRNQASGTRAQKESAEMTAWLRRKDYNPMKAAAEAKKLQQLKARADKFVSNRSISFHQGTRPLTNVSPITRNSNKSRHNRSQDDLSVDNATCGPETILVNYSKGLTRNLNKLRSVGTTQDQNRVNGLENVVQQLTIKCNRSIELIRNSHQGHLSESVENLLEMAIEPGKDCTETLTNQLDRLSAAFDAIQKYLEVSSTSLPASPSGSSPTASVTALSTSPSRRPCSAYQSKLAAAKRNSSDGQKNS</sequence>
<feature type="region of interest" description="Disordered" evidence="1">
    <location>
        <begin position="753"/>
        <end position="785"/>
    </location>
</feature>
<feature type="region of interest" description="Disordered" evidence="1">
    <location>
        <begin position="677"/>
        <end position="712"/>
    </location>
</feature>
<feature type="compositionally biased region" description="Polar residues" evidence="1">
    <location>
        <begin position="753"/>
        <end position="770"/>
    </location>
</feature>
<evidence type="ECO:0000313" key="2">
    <source>
        <dbReference type="EnsemblMetazoa" id="OVOC12187.1"/>
    </source>
</evidence>
<proteinExistence type="predicted"/>